<evidence type="ECO:0000256" key="14">
    <source>
        <dbReference type="ARBA" id="ARBA00044143"/>
    </source>
</evidence>
<dbReference type="InterPro" id="IPR027417">
    <property type="entry name" value="P-loop_NTPase"/>
</dbReference>
<sequence length="325" mass="35941">MEKLTEQEALGLREVIEHERTQHEDAQVHHHHKHASVSRHEHGHHLLQVEDLSVGFRMYEENAPFFQAKQRFVPVIENLSISVHAGEIVAVVGASGSGKTLLADAILGLFEPNATVTGRIWFDGEAMDAAALERVRGRGVSLVPQSVNNLDPLMRVGRQVEGFAYPEADRAARRRKREELFARYGLGEEVAKLYPFELSGGMARRVLLCCALMDDPRVVIADEPTPGLDLDLAVRALDDFRDFANAGGGVMLITHDIELALQVADRVAVFREGTVVEETAVANFASPDMLEHPFSKELWHALPEHDFVPGGPRRSAGNTQSLDDL</sequence>
<evidence type="ECO:0000256" key="2">
    <source>
        <dbReference type="ARBA" id="ARBA00005417"/>
    </source>
</evidence>
<evidence type="ECO:0000256" key="11">
    <source>
        <dbReference type="ARBA" id="ARBA00023136"/>
    </source>
</evidence>
<feature type="domain" description="ABC transporter" evidence="17">
    <location>
        <begin position="47"/>
        <end position="297"/>
    </location>
</feature>
<name>A0ABT7DRM6_9ACTN</name>
<evidence type="ECO:0000256" key="6">
    <source>
        <dbReference type="ARBA" id="ARBA00022741"/>
    </source>
</evidence>
<keyword evidence="8" id="KW-1278">Translocase</keyword>
<dbReference type="PROSITE" id="PS50893">
    <property type="entry name" value="ABC_TRANSPORTER_2"/>
    <property type="match status" value="1"/>
</dbReference>
<evidence type="ECO:0000256" key="9">
    <source>
        <dbReference type="ARBA" id="ARBA00023065"/>
    </source>
</evidence>
<feature type="region of interest" description="Disordered" evidence="16">
    <location>
        <begin position="22"/>
        <end position="42"/>
    </location>
</feature>
<evidence type="ECO:0000256" key="16">
    <source>
        <dbReference type="SAM" id="MobiDB-lite"/>
    </source>
</evidence>
<keyword evidence="10" id="KW-0921">Nickel transport</keyword>
<dbReference type="SUPFAM" id="SSF52540">
    <property type="entry name" value="P-loop containing nucleoside triphosphate hydrolases"/>
    <property type="match status" value="1"/>
</dbReference>
<evidence type="ECO:0000313" key="18">
    <source>
        <dbReference type="EMBL" id="MDJ1651243.1"/>
    </source>
</evidence>
<dbReference type="GO" id="GO:0005524">
    <property type="term" value="F:ATP binding"/>
    <property type="evidence" value="ECO:0007669"/>
    <property type="project" value="UniProtKB-KW"/>
</dbReference>
<dbReference type="EC" id="7.2.2.11" evidence="13"/>
<dbReference type="Pfam" id="PF00005">
    <property type="entry name" value="ABC_tran"/>
    <property type="match status" value="1"/>
</dbReference>
<dbReference type="PANTHER" id="PTHR43297">
    <property type="entry name" value="OLIGOPEPTIDE TRANSPORT ATP-BINDING PROTEIN APPD"/>
    <property type="match status" value="1"/>
</dbReference>
<keyword evidence="3" id="KW-0813">Transport</keyword>
<dbReference type="PROSITE" id="PS00211">
    <property type="entry name" value="ABC_TRANSPORTER_1"/>
    <property type="match status" value="1"/>
</dbReference>
<proteinExistence type="inferred from homology"/>
<keyword evidence="11" id="KW-0472">Membrane</keyword>
<dbReference type="SMART" id="SM00382">
    <property type="entry name" value="AAA"/>
    <property type="match status" value="1"/>
</dbReference>
<evidence type="ECO:0000256" key="12">
    <source>
        <dbReference type="ARBA" id="ARBA00038669"/>
    </source>
</evidence>
<dbReference type="EMBL" id="JASJEU010000020">
    <property type="protein sequence ID" value="MDJ1651243.1"/>
    <property type="molecule type" value="Genomic_DNA"/>
</dbReference>
<comment type="caution">
    <text evidence="18">The sequence shown here is derived from an EMBL/GenBank/DDBJ whole genome shotgun (WGS) entry which is preliminary data.</text>
</comment>
<evidence type="ECO:0000256" key="13">
    <source>
        <dbReference type="ARBA" id="ARBA00039098"/>
    </source>
</evidence>
<keyword evidence="5" id="KW-0533">Nickel</keyword>
<dbReference type="InterPro" id="IPR017871">
    <property type="entry name" value="ABC_transporter-like_CS"/>
</dbReference>
<feature type="compositionally biased region" description="Basic residues" evidence="16">
    <location>
        <begin position="29"/>
        <end position="42"/>
    </location>
</feature>
<comment type="subunit">
    <text evidence="12">The complex is composed of two ATP-binding proteins (NikD and NikE), two transmembrane proteins (NikB and NikC) and a solute-binding protein (NikA).</text>
</comment>
<evidence type="ECO:0000259" key="17">
    <source>
        <dbReference type="PROSITE" id="PS50893"/>
    </source>
</evidence>
<dbReference type="RefSeq" id="WP_283832588.1">
    <property type="nucleotide sequence ID" value="NZ_JASJEU010000020.1"/>
</dbReference>
<comment type="subcellular location">
    <subcellularLocation>
        <location evidence="1">Cell membrane</location>
        <topology evidence="1">Peripheral membrane protein</topology>
    </subcellularLocation>
</comment>
<evidence type="ECO:0000256" key="5">
    <source>
        <dbReference type="ARBA" id="ARBA00022596"/>
    </source>
</evidence>
<accession>A0ABT7DRM6</accession>
<protein>
    <recommendedName>
        <fullName evidence="14">Nickel import system ATP-binding protein NikD</fullName>
        <ecNumber evidence="13">7.2.2.11</ecNumber>
    </recommendedName>
</protein>
<reference evidence="18 19" key="1">
    <citation type="submission" date="2023-05" db="EMBL/GenBank/DDBJ databases">
        <title>Gordonibacter KGMB12511T sp. nov., isolated from faeces of healthy Korean.</title>
        <authorList>
            <person name="Kim H.S."/>
            <person name="Kim J.-S."/>
            <person name="Suh M.K."/>
            <person name="Eom M.K."/>
            <person name="Do H.E."/>
            <person name="Lee J.-S."/>
        </authorList>
    </citation>
    <scope>NUCLEOTIDE SEQUENCE [LARGE SCALE GENOMIC DNA]</scope>
    <source>
        <strain evidence="18 19">KGMB12511</strain>
    </source>
</reference>
<keyword evidence="7 18" id="KW-0067">ATP-binding</keyword>
<evidence type="ECO:0000313" key="19">
    <source>
        <dbReference type="Proteomes" id="UP001232750"/>
    </source>
</evidence>
<evidence type="ECO:0000256" key="8">
    <source>
        <dbReference type="ARBA" id="ARBA00022967"/>
    </source>
</evidence>
<keyword evidence="6" id="KW-0547">Nucleotide-binding</keyword>
<dbReference type="InterPro" id="IPR003593">
    <property type="entry name" value="AAA+_ATPase"/>
</dbReference>
<organism evidence="18 19">
    <name type="scientific">Gordonibacter faecis</name>
    <dbReference type="NCBI Taxonomy" id="3047475"/>
    <lineage>
        <taxon>Bacteria</taxon>
        <taxon>Bacillati</taxon>
        <taxon>Actinomycetota</taxon>
        <taxon>Coriobacteriia</taxon>
        <taxon>Eggerthellales</taxon>
        <taxon>Eggerthellaceae</taxon>
        <taxon>Gordonibacter</taxon>
    </lineage>
</organism>
<dbReference type="Proteomes" id="UP001232750">
    <property type="component" value="Unassembled WGS sequence"/>
</dbReference>
<dbReference type="InterPro" id="IPR050388">
    <property type="entry name" value="ABC_Ni/Peptide_Import"/>
</dbReference>
<keyword evidence="4" id="KW-1003">Cell membrane</keyword>
<evidence type="ECO:0000256" key="1">
    <source>
        <dbReference type="ARBA" id="ARBA00004202"/>
    </source>
</evidence>
<comment type="catalytic activity">
    <reaction evidence="15">
        <text>Ni(2+)(out) + ATP + H2O = Ni(2+)(in) + ADP + phosphate + H(+)</text>
        <dbReference type="Rhea" id="RHEA:15557"/>
        <dbReference type="ChEBI" id="CHEBI:15377"/>
        <dbReference type="ChEBI" id="CHEBI:15378"/>
        <dbReference type="ChEBI" id="CHEBI:30616"/>
        <dbReference type="ChEBI" id="CHEBI:43474"/>
        <dbReference type="ChEBI" id="CHEBI:49786"/>
        <dbReference type="ChEBI" id="CHEBI:456216"/>
        <dbReference type="EC" id="7.2.2.11"/>
    </reaction>
    <physiologicalReaction direction="left-to-right" evidence="15">
        <dbReference type="Rhea" id="RHEA:15558"/>
    </physiologicalReaction>
</comment>
<dbReference type="InterPro" id="IPR003439">
    <property type="entry name" value="ABC_transporter-like_ATP-bd"/>
</dbReference>
<keyword evidence="19" id="KW-1185">Reference proteome</keyword>
<gene>
    <name evidence="18" type="ORF">QNJ86_10565</name>
</gene>
<dbReference type="PANTHER" id="PTHR43297:SF13">
    <property type="entry name" value="NICKEL ABC TRANSPORTER, ATP-BINDING PROTEIN"/>
    <property type="match status" value="1"/>
</dbReference>
<evidence type="ECO:0000256" key="10">
    <source>
        <dbReference type="ARBA" id="ARBA00023112"/>
    </source>
</evidence>
<keyword evidence="9" id="KW-0406">Ion transport</keyword>
<evidence type="ECO:0000256" key="3">
    <source>
        <dbReference type="ARBA" id="ARBA00022448"/>
    </source>
</evidence>
<evidence type="ECO:0000256" key="7">
    <source>
        <dbReference type="ARBA" id="ARBA00022840"/>
    </source>
</evidence>
<evidence type="ECO:0000256" key="15">
    <source>
        <dbReference type="ARBA" id="ARBA00048610"/>
    </source>
</evidence>
<evidence type="ECO:0000256" key="4">
    <source>
        <dbReference type="ARBA" id="ARBA00022475"/>
    </source>
</evidence>
<dbReference type="Gene3D" id="3.40.50.300">
    <property type="entry name" value="P-loop containing nucleotide triphosphate hydrolases"/>
    <property type="match status" value="1"/>
</dbReference>
<comment type="similarity">
    <text evidence="2">Belongs to the ABC transporter superfamily.</text>
</comment>